<dbReference type="KEGG" id="mac:MA_4538"/>
<reference evidence="1 2" key="1">
    <citation type="journal article" date="2002" name="Genome Res.">
        <title>The genome of Methanosarcina acetivorans reveals extensive metabolic and physiological diversity.</title>
        <authorList>
            <person name="Galagan J.E."/>
            <person name="Nusbaum C."/>
            <person name="Roy A."/>
            <person name="Endrizzi M.G."/>
            <person name="Macdonald P."/>
            <person name="FitzHugh W."/>
            <person name="Calvo S."/>
            <person name="Engels R."/>
            <person name="Smirnov S."/>
            <person name="Atnoor D."/>
            <person name="Brown A."/>
            <person name="Allen N."/>
            <person name="Naylor J."/>
            <person name="Stange-Thomann N."/>
            <person name="DeArellano K."/>
            <person name="Johnson R."/>
            <person name="Linton L."/>
            <person name="McEwan P."/>
            <person name="McKernan K."/>
            <person name="Talamas J."/>
            <person name="Tirrell A."/>
            <person name="Ye W."/>
            <person name="Zimmer A."/>
            <person name="Barber R.D."/>
            <person name="Cann I."/>
            <person name="Graham D.E."/>
            <person name="Grahame D.A."/>
            <person name="Guss A."/>
            <person name="Hedderich R."/>
            <person name="Ingram-Smith C."/>
            <person name="Kuettner C.H."/>
            <person name="Krzycki J.A."/>
            <person name="Leigh J.A."/>
            <person name="Li W."/>
            <person name="Liu J."/>
            <person name="Mukhopadhyay B."/>
            <person name="Reeve J.N."/>
            <person name="Smith K."/>
            <person name="Springer T.A."/>
            <person name="Umayam L.A."/>
            <person name="White O."/>
            <person name="White R.H."/>
            <person name="de Macario E.C."/>
            <person name="Ferry J.G."/>
            <person name="Jarrell K.F."/>
            <person name="Jing H."/>
            <person name="Macario A.J.L."/>
            <person name="Paulsen I."/>
            <person name="Pritchett M."/>
            <person name="Sowers K.R."/>
            <person name="Swanson R.V."/>
            <person name="Zinder S.H."/>
            <person name="Lander E."/>
            <person name="Metcalf W.W."/>
            <person name="Birren B."/>
        </authorList>
    </citation>
    <scope>NUCLEOTIDE SEQUENCE [LARGE SCALE GENOMIC DNA]</scope>
    <source>
        <strain evidence="2">ATCC 35395 / DSM 2834 / JCM 12185 / C2A</strain>
    </source>
</reference>
<evidence type="ECO:0000313" key="1">
    <source>
        <dbReference type="EMBL" id="AAM07878.1"/>
    </source>
</evidence>
<dbReference type="AlphaFoldDB" id="Q8THH8"/>
<gene>
    <name evidence="1" type="ordered locus">MA_4538</name>
</gene>
<dbReference type="Proteomes" id="UP000002487">
    <property type="component" value="Chromosome"/>
</dbReference>
<organism evidence="1 2">
    <name type="scientific">Methanosarcina acetivorans (strain ATCC 35395 / DSM 2834 / JCM 12185 / C2A)</name>
    <dbReference type="NCBI Taxonomy" id="188937"/>
    <lineage>
        <taxon>Archaea</taxon>
        <taxon>Methanobacteriati</taxon>
        <taxon>Methanobacteriota</taxon>
        <taxon>Stenosarchaea group</taxon>
        <taxon>Methanomicrobia</taxon>
        <taxon>Methanosarcinales</taxon>
        <taxon>Methanosarcinaceae</taxon>
        <taxon>Methanosarcina</taxon>
    </lineage>
</organism>
<protein>
    <submittedName>
        <fullName evidence="1">Uncharacterized protein</fullName>
    </submittedName>
</protein>
<sequence>MFCKACFCKVDMSAGVTDGIQAENGLRGLFMAIMEKSFKIETDSLDDEYFKGLIRSGCLRIMGETEPSLSCLPIVTPKNEMYDFYAYEYIWTLSFMSHLDKRERPTLDWIKCLKKTNTIIVQIFFRTSNTNYTVRELTATLKPPLMTNKNLWDTFCDSWMKITGRTAKLIGDTTKIPSVSQVGEVMDMLGELEKDVVPSSHAYPWYLKTIVTTDEEGNLLNGVEWTIDRKAFHSIGNRLMGGICLMFIKSSGSEKIKAPVKLDVRARITFKELALNEGKHHDFWIPANPNRKGFEKNGFFLEVNPKCETL</sequence>
<dbReference type="HOGENOM" id="CLU_077873_0_0_2"/>
<keyword evidence="2" id="KW-1185">Reference proteome</keyword>
<accession>Q8THH8</accession>
<dbReference type="EMBL" id="AE010299">
    <property type="protein sequence ID" value="AAM07878.1"/>
    <property type="molecule type" value="Genomic_DNA"/>
</dbReference>
<dbReference type="EnsemblBacteria" id="AAM07878">
    <property type="protein sequence ID" value="AAM07878"/>
    <property type="gene ID" value="MA_4538"/>
</dbReference>
<name>Q8THH8_METAC</name>
<proteinExistence type="predicted"/>
<dbReference type="InParanoid" id="Q8THH8"/>
<evidence type="ECO:0000313" key="2">
    <source>
        <dbReference type="Proteomes" id="UP000002487"/>
    </source>
</evidence>